<dbReference type="EMBL" id="JAWMWH010000003">
    <property type="protein sequence ID" value="MEJ6401012.1"/>
    <property type="molecule type" value="Genomic_DNA"/>
</dbReference>
<keyword evidence="2" id="KW-1185">Reference proteome</keyword>
<comment type="caution">
    <text evidence="1">The sequence shown here is derived from an EMBL/GenBank/DDBJ whole genome shotgun (WGS) entry which is preliminary data.</text>
</comment>
<dbReference type="Proteomes" id="UP001370590">
    <property type="component" value="Unassembled WGS sequence"/>
</dbReference>
<evidence type="ECO:0000313" key="2">
    <source>
        <dbReference type="Proteomes" id="UP001370590"/>
    </source>
</evidence>
<accession>A0ABU8SM89</accession>
<organism evidence="1 2">
    <name type="scientific">Nicoliella lavandulae</name>
    <dbReference type="NCBI Taxonomy" id="3082954"/>
    <lineage>
        <taxon>Bacteria</taxon>
        <taxon>Bacillati</taxon>
        <taxon>Bacillota</taxon>
        <taxon>Bacilli</taxon>
        <taxon>Lactobacillales</taxon>
        <taxon>Lactobacillaceae</taxon>
        <taxon>Nicoliella</taxon>
    </lineage>
</organism>
<proteinExistence type="predicted"/>
<reference evidence="1 2" key="1">
    <citation type="submission" date="2023-10" db="EMBL/GenBank/DDBJ databases">
        <title>Nicoliella lavandulae sp. nov. isolated from Lavandula angustifolia flowers.</title>
        <authorList>
            <person name="Alcantara C."/>
            <person name="Zuniga M."/>
            <person name="Landete J.M."/>
            <person name="Monedero V."/>
        </authorList>
    </citation>
    <scope>NUCLEOTIDE SEQUENCE [LARGE SCALE GENOMIC DNA]</scope>
    <source>
        <strain evidence="1 2">Es01</strain>
    </source>
</reference>
<evidence type="ECO:0000313" key="1">
    <source>
        <dbReference type="EMBL" id="MEJ6401012.1"/>
    </source>
</evidence>
<gene>
    <name evidence="1" type="ORF">R4146_07635</name>
</gene>
<protein>
    <submittedName>
        <fullName evidence="1">Uncharacterized protein</fullName>
    </submittedName>
</protein>
<dbReference type="RefSeq" id="WP_339960860.1">
    <property type="nucleotide sequence ID" value="NZ_JAWMWH010000003.1"/>
</dbReference>
<sequence>MPKISNYIASIPSFTPLEKEIAKASCGIIESALSKISDDDVLNDININLHFDSKEDLLKYVNLLSKVAMSGGDNHDQPSH</sequence>
<name>A0ABU8SM89_9LACO</name>